<organism evidence="2 3">
    <name type="scientific">Acanthoscelides obtectus</name>
    <name type="common">Bean weevil</name>
    <name type="synonym">Bruchus obtectus</name>
    <dbReference type="NCBI Taxonomy" id="200917"/>
    <lineage>
        <taxon>Eukaryota</taxon>
        <taxon>Metazoa</taxon>
        <taxon>Ecdysozoa</taxon>
        <taxon>Arthropoda</taxon>
        <taxon>Hexapoda</taxon>
        <taxon>Insecta</taxon>
        <taxon>Pterygota</taxon>
        <taxon>Neoptera</taxon>
        <taxon>Endopterygota</taxon>
        <taxon>Coleoptera</taxon>
        <taxon>Polyphaga</taxon>
        <taxon>Cucujiformia</taxon>
        <taxon>Chrysomeloidea</taxon>
        <taxon>Chrysomelidae</taxon>
        <taxon>Bruchinae</taxon>
        <taxon>Bruchini</taxon>
        <taxon>Acanthoscelides</taxon>
    </lineage>
</organism>
<evidence type="ECO:0000256" key="1">
    <source>
        <dbReference type="SAM" id="MobiDB-lite"/>
    </source>
</evidence>
<proteinExistence type="predicted"/>
<dbReference type="Proteomes" id="UP001152888">
    <property type="component" value="Unassembled WGS sequence"/>
</dbReference>
<sequence>MSSMKSGSGVEDVYQPIWIFYDVMAAFITDIYESTSLMNSEENIRPEVGEEAGASNERASDLSEEGKNDVDVDVPPIPPQSSQKCQGQKRRTMNPPEFQEASKKMSTAFTALNNALINKERGKEEDECDLFCRMLAKQIKEYPRLEREEIMYELHGIMLNKGRCYDRLMHNRSVIISHPSSNNSVYLTQTPSPSYATSDSLSPYSVGSLPQNVNQQQSEVINILSQEVIQPETTRSCSESIGNVLDSTK</sequence>
<dbReference type="AlphaFoldDB" id="A0A9P0LTL6"/>
<protein>
    <submittedName>
        <fullName evidence="2">Uncharacterized protein</fullName>
    </submittedName>
</protein>
<gene>
    <name evidence="2" type="ORF">ACAOBT_LOCUS24866</name>
</gene>
<feature type="region of interest" description="Disordered" evidence="1">
    <location>
        <begin position="46"/>
        <end position="94"/>
    </location>
</feature>
<comment type="caution">
    <text evidence="2">The sequence shown here is derived from an EMBL/GenBank/DDBJ whole genome shotgun (WGS) entry which is preliminary data.</text>
</comment>
<evidence type="ECO:0000313" key="3">
    <source>
        <dbReference type="Proteomes" id="UP001152888"/>
    </source>
</evidence>
<accession>A0A9P0LTL6</accession>
<dbReference type="EMBL" id="CAKOFQ010007359">
    <property type="protein sequence ID" value="CAH1999220.1"/>
    <property type="molecule type" value="Genomic_DNA"/>
</dbReference>
<reference evidence="2" key="1">
    <citation type="submission" date="2022-03" db="EMBL/GenBank/DDBJ databases">
        <authorList>
            <person name="Sayadi A."/>
        </authorList>
    </citation>
    <scope>NUCLEOTIDE SEQUENCE</scope>
</reference>
<evidence type="ECO:0000313" key="2">
    <source>
        <dbReference type="EMBL" id="CAH1999220.1"/>
    </source>
</evidence>
<feature type="compositionally biased region" description="Basic and acidic residues" evidence="1">
    <location>
        <begin position="58"/>
        <end position="70"/>
    </location>
</feature>
<keyword evidence="3" id="KW-1185">Reference proteome</keyword>
<name>A0A9P0LTL6_ACAOB</name>